<dbReference type="AlphaFoldDB" id="A0A0F9NI09"/>
<accession>A0A0F9NI09</accession>
<comment type="caution">
    <text evidence="1">The sequence shown here is derived from an EMBL/GenBank/DDBJ whole genome shotgun (WGS) entry which is preliminary data.</text>
</comment>
<protein>
    <submittedName>
        <fullName evidence="1">Uncharacterized protein</fullName>
    </submittedName>
</protein>
<reference evidence="1" key="1">
    <citation type="journal article" date="2015" name="Nature">
        <title>Complex archaea that bridge the gap between prokaryotes and eukaryotes.</title>
        <authorList>
            <person name="Spang A."/>
            <person name="Saw J.H."/>
            <person name="Jorgensen S.L."/>
            <person name="Zaremba-Niedzwiedzka K."/>
            <person name="Martijn J."/>
            <person name="Lind A.E."/>
            <person name="van Eijk R."/>
            <person name="Schleper C."/>
            <person name="Guy L."/>
            <person name="Ettema T.J."/>
        </authorList>
    </citation>
    <scope>NUCLEOTIDE SEQUENCE</scope>
</reference>
<organism evidence="1">
    <name type="scientific">marine sediment metagenome</name>
    <dbReference type="NCBI Taxonomy" id="412755"/>
    <lineage>
        <taxon>unclassified sequences</taxon>
        <taxon>metagenomes</taxon>
        <taxon>ecological metagenomes</taxon>
    </lineage>
</organism>
<sequence>MIETVRPHDFNGYNMSLAQIFGRGPMLHVTCGKCRTSFSKRVPMVDQPGLRCPECGVVNIIPIVIKGG</sequence>
<dbReference type="EMBL" id="LAZR01008104">
    <property type="protein sequence ID" value="KKM80957.1"/>
    <property type="molecule type" value="Genomic_DNA"/>
</dbReference>
<evidence type="ECO:0000313" key="1">
    <source>
        <dbReference type="EMBL" id="KKM80957.1"/>
    </source>
</evidence>
<name>A0A0F9NI09_9ZZZZ</name>
<gene>
    <name evidence="1" type="ORF">LCGC14_1334750</name>
</gene>
<proteinExistence type="predicted"/>